<gene>
    <name evidence="6" type="ORF">SAMN02745157_4697</name>
</gene>
<evidence type="ECO:0000256" key="5">
    <source>
        <dbReference type="SAM" id="Phobius"/>
    </source>
</evidence>
<dbReference type="EMBL" id="FQUP01000007">
    <property type="protein sequence ID" value="SHG72621.1"/>
    <property type="molecule type" value="Genomic_DNA"/>
</dbReference>
<keyword evidence="4 5" id="KW-0472">Membrane</keyword>
<evidence type="ECO:0000256" key="2">
    <source>
        <dbReference type="ARBA" id="ARBA00022692"/>
    </source>
</evidence>
<keyword evidence="7" id="KW-1185">Reference proteome</keyword>
<reference evidence="6 7" key="1">
    <citation type="submission" date="2016-11" db="EMBL/GenBank/DDBJ databases">
        <authorList>
            <person name="Jaros S."/>
            <person name="Januszkiewicz K."/>
            <person name="Wedrychowicz H."/>
        </authorList>
    </citation>
    <scope>NUCLEOTIDE SEQUENCE [LARGE SCALE GENOMIC DNA]</scope>
    <source>
        <strain evidence="6 7">DSM 19436</strain>
    </source>
</reference>
<sequence length="126" mass="13677">MATLAAPSRVTTIVIWILRILLAALFLFAAFMKLSGQTMMVEEFGMIGLGQWFRYLTGLLELIGGIALLVPAVSVLGAVLLLCVDAGAFLAQAFVLHGDVVHTIVIAALLLVLIYLQRERLKAWLP</sequence>
<dbReference type="OrthoDB" id="3576439at2"/>
<keyword evidence="3 5" id="KW-1133">Transmembrane helix</keyword>
<dbReference type="InterPro" id="IPR032808">
    <property type="entry name" value="DoxX"/>
</dbReference>
<dbReference type="RefSeq" id="WP_073057993.1">
    <property type="nucleotide sequence ID" value="NZ_FQUP01000007.1"/>
</dbReference>
<name>A0A1M5M5U2_9HYPH</name>
<proteinExistence type="predicted"/>
<evidence type="ECO:0000256" key="4">
    <source>
        <dbReference type="ARBA" id="ARBA00023136"/>
    </source>
</evidence>
<dbReference type="GO" id="GO:0016020">
    <property type="term" value="C:membrane"/>
    <property type="evidence" value="ECO:0007669"/>
    <property type="project" value="UniProtKB-SubCell"/>
</dbReference>
<evidence type="ECO:0000313" key="6">
    <source>
        <dbReference type="EMBL" id="SHG72621.1"/>
    </source>
</evidence>
<keyword evidence="2 5" id="KW-0812">Transmembrane</keyword>
<evidence type="ECO:0000256" key="3">
    <source>
        <dbReference type="ARBA" id="ARBA00022989"/>
    </source>
</evidence>
<comment type="subcellular location">
    <subcellularLocation>
        <location evidence="1">Membrane</location>
        <topology evidence="1">Multi-pass membrane protein</topology>
    </subcellularLocation>
</comment>
<organism evidence="6 7">
    <name type="scientific">Kaistia soli DSM 19436</name>
    <dbReference type="NCBI Taxonomy" id="1122133"/>
    <lineage>
        <taxon>Bacteria</taxon>
        <taxon>Pseudomonadati</taxon>
        <taxon>Pseudomonadota</taxon>
        <taxon>Alphaproteobacteria</taxon>
        <taxon>Hyphomicrobiales</taxon>
        <taxon>Kaistiaceae</taxon>
        <taxon>Kaistia</taxon>
    </lineage>
</organism>
<feature type="transmembrane region" description="Helical" evidence="5">
    <location>
        <begin position="13"/>
        <end position="34"/>
    </location>
</feature>
<protein>
    <submittedName>
        <fullName evidence="6">DoxX-like family protein</fullName>
    </submittedName>
</protein>
<evidence type="ECO:0000313" key="7">
    <source>
        <dbReference type="Proteomes" id="UP000184485"/>
    </source>
</evidence>
<dbReference type="STRING" id="1122133.SAMN02745157_4697"/>
<evidence type="ECO:0000256" key="1">
    <source>
        <dbReference type="ARBA" id="ARBA00004141"/>
    </source>
</evidence>
<feature type="transmembrane region" description="Helical" evidence="5">
    <location>
        <begin position="94"/>
        <end position="116"/>
    </location>
</feature>
<dbReference type="Pfam" id="PF13564">
    <property type="entry name" value="DoxX_2"/>
    <property type="match status" value="1"/>
</dbReference>
<dbReference type="AlphaFoldDB" id="A0A1M5M5U2"/>
<feature type="transmembrane region" description="Helical" evidence="5">
    <location>
        <begin position="55"/>
        <end position="82"/>
    </location>
</feature>
<accession>A0A1M5M5U2</accession>
<dbReference type="Proteomes" id="UP000184485">
    <property type="component" value="Unassembled WGS sequence"/>
</dbReference>